<keyword evidence="5" id="KW-1185">Reference proteome</keyword>
<evidence type="ECO:0000256" key="2">
    <source>
        <dbReference type="ARBA" id="ARBA00022643"/>
    </source>
</evidence>
<evidence type="ECO:0000256" key="1">
    <source>
        <dbReference type="ARBA" id="ARBA00022630"/>
    </source>
</evidence>
<dbReference type="HOGENOM" id="CLU_050993_1_0_9"/>
<gene>
    <name evidence="4" type="ORF">Clopa_4695</name>
</gene>
<dbReference type="SUPFAM" id="SSF52218">
    <property type="entry name" value="Flavoproteins"/>
    <property type="match status" value="1"/>
</dbReference>
<evidence type="ECO:0000313" key="4">
    <source>
        <dbReference type="EMBL" id="AGK99383.1"/>
    </source>
</evidence>
<dbReference type="Proteomes" id="UP000013523">
    <property type="component" value="Chromosome"/>
</dbReference>
<dbReference type="PANTHER" id="PTHR43278">
    <property type="entry name" value="NAD(P)H-DEPENDENT FMN-CONTAINING OXIDOREDUCTASE YWQN-RELATED"/>
    <property type="match status" value="1"/>
</dbReference>
<reference evidence="4 5" key="1">
    <citation type="submission" date="2012-01" db="EMBL/GenBank/DDBJ databases">
        <title>Complete sequence of chromosome of Clostridium pasteurianum BC1.</title>
        <authorList>
            <consortium name="US DOE Joint Genome Institute"/>
            <person name="Lucas S."/>
            <person name="Han J."/>
            <person name="Lapidus A."/>
            <person name="Cheng J.-F."/>
            <person name="Goodwin L."/>
            <person name="Pitluck S."/>
            <person name="Peters L."/>
            <person name="Mikhailova N."/>
            <person name="Teshima H."/>
            <person name="Detter J.C."/>
            <person name="Han C."/>
            <person name="Tapia R."/>
            <person name="Land M."/>
            <person name="Hauser L."/>
            <person name="Kyrpides N."/>
            <person name="Ivanova N."/>
            <person name="Pagani I."/>
            <person name="Dunn J."/>
            <person name="Taghavi S."/>
            <person name="Francis A."/>
            <person name="van der Lelie D."/>
            <person name="Woyke T."/>
        </authorList>
    </citation>
    <scope>NUCLEOTIDE SEQUENCE [LARGE SCALE GENOMIC DNA]</scope>
    <source>
        <strain evidence="4 5">BC1</strain>
    </source>
</reference>
<organism evidence="4 5">
    <name type="scientific">Clostridium pasteurianum BC1</name>
    <dbReference type="NCBI Taxonomy" id="86416"/>
    <lineage>
        <taxon>Bacteria</taxon>
        <taxon>Bacillati</taxon>
        <taxon>Bacillota</taxon>
        <taxon>Clostridia</taxon>
        <taxon>Eubacteriales</taxon>
        <taxon>Clostridiaceae</taxon>
        <taxon>Clostridium</taxon>
    </lineage>
</organism>
<evidence type="ECO:0000313" key="5">
    <source>
        <dbReference type="Proteomes" id="UP000013523"/>
    </source>
</evidence>
<dbReference type="InterPro" id="IPR051796">
    <property type="entry name" value="ISF_SsuE-like"/>
</dbReference>
<dbReference type="AlphaFoldDB" id="R4K9Y3"/>
<name>R4K9Y3_CLOPA</name>
<dbReference type="PANTHER" id="PTHR43278:SF2">
    <property type="entry name" value="IRON-SULFUR FLAVOPROTEIN"/>
    <property type="match status" value="1"/>
</dbReference>
<accession>R4K9Y3</accession>
<dbReference type="EMBL" id="CP003261">
    <property type="protein sequence ID" value="AGK99383.1"/>
    <property type="molecule type" value="Genomic_DNA"/>
</dbReference>
<dbReference type="PATRIC" id="fig|86416.3.peg.4686"/>
<dbReference type="eggNOG" id="COG0655">
    <property type="taxonomic scope" value="Bacteria"/>
</dbReference>
<dbReference type="Pfam" id="PF03358">
    <property type="entry name" value="FMN_red"/>
    <property type="match status" value="1"/>
</dbReference>
<dbReference type="OrthoDB" id="3789967at2"/>
<dbReference type="STRING" id="86416.Clopa_4695"/>
<feature type="domain" description="NADPH-dependent FMN reductase-like" evidence="3">
    <location>
        <begin position="1"/>
        <end position="156"/>
    </location>
</feature>
<dbReference type="InterPro" id="IPR029039">
    <property type="entry name" value="Flavoprotein-like_sf"/>
</dbReference>
<dbReference type="KEGG" id="cpas:Clopa_4695"/>
<protein>
    <submittedName>
        <fullName evidence="4">Multimeric flavodoxin WrbA</fullName>
    </submittedName>
</protein>
<dbReference type="Gene3D" id="3.40.50.360">
    <property type="match status" value="1"/>
</dbReference>
<dbReference type="InterPro" id="IPR005025">
    <property type="entry name" value="FMN_Rdtase-like_dom"/>
</dbReference>
<proteinExistence type="predicted"/>
<sequence>MKIIAIMGNIRENSQTKKIIQMFQVELERYKQIDFKYIELRKMNLQLCRGCALCLERGEELCPLKDDYNIILDKIKHADGIILATPNYALQVTHLLKNYLDRSAYIMHRPIFFGKVFTSIVAQGAYGGESINKYLDSVSSMIGGVVIKGITITVPEGSAYNNRNVWSDLETNRVENSIKRLARKFIKQLYGNRYPKPTLFKLLIFRFARGSHKYSKCDNRDNKYFKERGWFHSEYYYDTKINIFKWAFGMLIDIYQKQKNK</sequence>
<dbReference type="RefSeq" id="WP_015617652.1">
    <property type="nucleotide sequence ID" value="NC_021182.1"/>
</dbReference>
<dbReference type="GO" id="GO:0016491">
    <property type="term" value="F:oxidoreductase activity"/>
    <property type="evidence" value="ECO:0007669"/>
    <property type="project" value="InterPro"/>
</dbReference>
<evidence type="ECO:0000259" key="3">
    <source>
        <dbReference type="Pfam" id="PF03358"/>
    </source>
</evidence>
<keyword evidence="1" id="KW-0285">Flavoprotein</keyword>
<keyword evidence="2" id="KW-0288">FMN</keyword>